<sequence length="481" mass="52335">MAASNDEVECGAKRKRQPSVWCAGAAKALELTAGDHEKKYSGDIIRKRTEVEEQVIAKEADAELIVESLPKDESSVPTIELYLPKSLKDCIFCGHIVTDLDSIAGAIGAASLYGGTAASASAINSETQFALEYWGIAPPPPIEEMLAEDPGGRVCLVDHQQTSQMNPAIRMDNVVGVIDHHALQSKTIVTDKPIYIDIRPWGSMSTIIAHTFLTHRRRPSKAIAGMLLCAILSDTLNLLGPTTTEWDRLMVAVLAEISHVDDIQLLASQQFKAKSKELATMSAVNLVNGDQKTFTFTGGKFEGDIGFAVVETTDDDAILCRVEELLPELVACKKEKGLVCLFLAVVNIVKLHSNLLLCGPTESALASEAFGGSISMGGKLMDLGSRVSRKKDFIPVITMTIKDGWEKPLNLPRGLSTVDISKLGTLEIDPIDPHGNVRRKGSILVKDPINLDDEELKDLVNLDNDEEYFDEKKVDDCCTLH</sequence>
<dbReference type="EMBL" id="HBFR01012909">
    <property type="protein sequence ID" value="CAD8882153.1"/>
    <property type="molecule type" value="Transcribed_RNA"/>
</dbReference>
<feature type="domain" description="DHHA2" evidence="8">
    <location>
        <begin position="267"/>
        <end position="401"/>
    </location>
</feature>
<evidence type="ECO:0000256" key="5">
    <source>
        <dbReference type="ARBA" id="ARBA00023211"/>
    </source>
</evidence>
<keyword evidence="5" id="KW-0464">Manganese</keyword>
<evidence type="ECO:0000313" key="9">
    <source>
        <dbReference type="EMBL" id="CAD8882153.1"/>
    </source>
</evidence>
<evidence type="ECO:0000259" key="8">
    <source>
        <dbReference type="SMART" id="SM01131"/>
    </source>
</evidence>
<keyword evidence="3" id="KW-0479">Metal-binding</keyword>
<evidence type="ECO:0000256" key="7">
    <source>
        <dbReference type="ARBA" id="ARBA00047820"/>
    </source>
</evidence>
<proteinExistence type="predicted"/>
<dbReference type="GO" id="GO:0046872">
    <property type="term" value="F:metal ion binding"/>
    <property type="evidence" value="ECO:0007669"/>
    <property type="project" value="UniProtKB-KW"/>
</dbReference>
<evidence type="ECO:0000256" key="6">
    <source>
        <dbReference type="ARBA" id="ARBA00032535"/>
    </source>
</evidence>
<evidence type="ECO:0000256" key="2">
    <source>
        <dbReference type="ARBA" id="ARBA00012146"/>
    </source>
</evidence>
<comment type="catalytic activity">
    <reaction evidence="7">
        <text>diphosphate + H2O = 2 phosphate + H(+)</text>
        <dbReference type="Rhea" id="RHEA:24576"/>
        <dbReference type="ChEBI" id="CHEBI:15377"/>
        <dbReference type="ChEBI" id="CHEBI:15378"/>
        <dbReference type="ChEBI" id="CHEBI:33019"/>
        <dbReference type="ChEBI" id="CHEBI:43474"/>
        <dbReference type="EC" id="3.6.1.1"/>
    </reaction>
</comment>
<dbReference type="InterPro" id="IPR038763">
    <property type="entry name" value="DHH_sf"/>
</dbReference>
<dbReference type="PANTHER" id="PTHR12112">
    <property type="entry name" value="BNIP - RELATED"/>
    <property type="match status" value="1"/>
</dbReference>
<dbReference type="AlphaFoldDB" id="A0A7S1FQX0"/>
<comment type="cofactor">
    <cofactor evidence="1">
        <name>Mn(2+)</name>
        <dbReference type="ChEBI" id="CHEBI:29035"/>
    </cofactor>
</comment>
<evidence type="ECO:0000256" key="1">
    <source>
        <dbReference type="ARBA" id="ARBA00001936"/>
    </source>
</evidence>
<name>A0A7S1FQX0_9STRA</name>
<protein>
    <recommendedName>
        <fullName evidence="2">inorganic diphosphatase</fullName>
        <ecNumber evidence="2">3.6.1.1</ecNumber>
    </recommendedName>
    <alternativeName>
        <fullName evidence="6">Pyrophosphate phospho-hydrolase</fullName>
    </alternativeName>
</protein>
<dbReference type="InterPro" id="IPR038222">
    <property type="entry name" value="DHHA2_dom_sf"/>
</dbReference>
<dbReference type="InterPro" id="IPR001667">
    <property type="entry name" value="DDH_dom"/>
</dbReference>
<dbReference type="Pfam" id="PF01368">
    <property type="entry name" value="DHH"/>
    <property type="match status" value="1"/>
</dbReference>
<dbReference type="GO" id="GO:0004427">
    <property type="term" value="F:inorganic diphosphate phosphatase activity"/>
    <property type="evidence" value="ECO:0007669"/>
    <property type="project" value="UniProtKB-EC"/>
</dbReference>
<dbReference type="SUPFAM" id="SSF64182">
    <property type="entry name" value="DHH phosphoesterases"/>
    <property type="match status" value="1"/>
</dbReference>
<evidence type="ECO:0000256" key="4">
    <source>
        <dbReference type="ARBA" id="ARBA00022801"/>
    </source>
</evidence>
<evidence type="ECO:0000256" key="3">
    <source>
        <dbReference type="ARBA" id="ARBA00022723"/>
    </source>
</evidence>
<dbReference type="Gene3D" id="3.10.310.20">
    <property type="entry name" value="DHHA2 domain"/>
    <property type="match status" value="1"/>
</dbReference>
<organism evidence="9">
    <name type="scientific">Corethron hystrix</name>
    <dbReference type="NCBI Taxonomy" id="216773"/>
    <lineage>
        <taxon>Eukaryota</taxon>
        <taxon>Sar</taxon>
        <taxon>Stramenopiles</taxon>
        <taxon>Ochrophyta</taxon>
        <taxon>Bacillariophyta</taxon>
        <taxon>Coscinodiscophyceae</taxon>
        <taxon>Corethrophycidae</taxon>
        <taxon>Corethrales</taxon>
        <taxon>Corethraceae</taxon>
        <taxon>Corethron</taxon>
    </lineage>
</organism>
<dbReference type="EC" id="3.6.1.1" evidence="2"/>
<dbReference type="Gene3D" id="3.90.1640.10">
    <property type="entry name" value="inorganic pyrophosphatase (n-terminal core)"/>
    <property type="match status" value="1"/>
</dbReference>
<dbReference type="GO" id="GO:0005737">
    <property type="term" value="C:cytoplasm"/>
    <property type="evidence" value="ECO:0007669"/>
    <property type="project" value="InterPro"/>
</dbReference>
<dbReference type="InterPro" id="IPR004097">
    <property type="entry name" value="DHHA2"/>
</dbReference>
<accession>A0A7S1FQX0</accession>
<keyword evidence="4" id="KW-0378">Hydrolase</keyword>
<gene>
    <name evidence="9" type="ORF">CHYS00102_LOCUS9341</name>
</gene>
<reference evidence="9" key="1">
    <citation type="submission" date="2021-01" db="EMBL/GenBank/DDBJ databases">
        <authorList>
            <person name="Corre E."/>
            <person name="Pelletier E."/>
            <person name="Niang G."/>
            <person name="Scheremetjew M."/>
            <person name="Finn R."/>
            <person name="Kale V."/>
            <person name="Holt S."/>
            <person name="Cochrane G."/>
            <person name="Meng A."/>
            <person name="Brown T."/>
            <person name="Cohen L."/>
        </authorList>
    </citation>
    <scope>NUCLEOTIDE SEQUENCE</scope>
    <source>
        <strain evidence="9">308</strain>
    </source>
</reference>
<dbReference type="SMART" id="SM01131">
    <property type="entry name" value="DHHA2"/>
    <property type="match status" value="1"/>
</dbReference>
<dbReference type="PANTHER" id="PTHR12112:SF22">
    <property type="entry name" value="MANGANESE-DEPENDENT INORGANIC PYROPHOSPHATASE-RELATED"/>
    <property type="match status" value="1"/>
</dbReference>
<dbReference type="Pfam" id="PF02833">
    <property type="entry name" value="DHHA2"/>
    <property type="match status" value="1"/>
</dbReference>